<evidence type="ECO:0000256" key="3">
    <source>
        <dbReference type="ARBA" id="ARBA00022989"/>
    </source>
</evidence>
<dbReference type="Proteomes" id="UP000626109">
    <property type="component" value="Unassembled WGS sequence"/>
</dbReference>
<name>A0A813KQB2_POLGL</name>
<keyword evidence="4 5" id="KW-0472">Membrane</keyword>
<dbReference type="InterPro" id="IPR050186">
    <property type="entry name" value="TPT_transporter"/>
</dbReference>
<feature type="domain" description="Sugar phosphate transporter" evidence="6">
    <location>
        <begin position="63"/>
        <end position="261"/>
    </location>
</feature>
<evidence type="ECO:0000259" key="6">
    <source>
        <dbReference type="Pfam" id="PF03151"/>
    </source>
</evidence>
<comment type="caution">
    <text evidence="7">The sequence shown here is derived from an EMBL/GenBank/DDBJ whole genome shotgun (WGS) entry which is preliminary data.</text>
</comment>
<dbReference type="GO" id="GO:0016020">
    <property type="term" value="C:membrane"/>
    <property type="evidence" value="ECO:0007669"/>
    <property type="project" value="UniProtKB-SubCell"/>
</dbReference>
<feature type="transmembrane region" description="Helical" evidence="5">
    <location>
        <begin position="214"/>
        <end position="238"/>
    </location>
</feature>
<dbReference type="Pfam" id="PF03151">
    <property type="entry name" value="TPT"/>
    <property type="match status" value="1"/>
</dbReference>
<accession>A0A813KQB2</accession>
<evidence type="ECO:0000256" key="1">
    <source>
        <dbReference type="ARBA" id="ARBA00004141"/>
    </source>
</evidence>
<dbReference type="InterPro" id="IPR037185">
    <property type="entry name" value="EmrE-like"/>
</dbReference>
<gene>
    <name evidence="7" type="ORF">PGLA2088_LOCUS37389</name>
</gene>
<dbReference type="InterPro" id="IPR004853">
    <property type="entry name" value="Sugar_P_trans_dom"/>
</dbReference>
<evidence type="ECO:0000313" key="8">
    <source>
        <dbReference type="Proteomes" id="UP000626109"/>
    </source>
</evidence>
<evidence type="ECO:0000313" key="7">
    <source>
        <dbReference type="EMBL" id="CAE8713196.1"/>
    </source>
</evidence>
<proteinExistence type="predicted"/>
<dbReference type="EMBL" id="CAJNNW010032461">
    <property type="protein sequence ID" value="CAE8713196.1"/>
    <property type="molecule type" value="Genomic_DNA"/>
</dbReference>
<keyword evidence="3 5" id="KW-1133">Transmembrane helix</keyword>
<dbReference type="AlphaFoldDB" id="A0A813KQB2"/>
<comment type="subcellular location">
    <subcellularLocation>
        <location evidence="1">Membrane</location>
        <topology evidence="1">Multi-pass membrane protein</topology>
    </subcellularLocation>
</comment>
<evidence type="ECO:0000256" key="4">
    <source>
        <dbReference type="ARBA" id="ARBA00023136"/>
    </source>
</evidence>
<evidence type="ECO:0000256" key="2">
    <source>
        <dbReference type="ARBA" id="ARBA00022692"/>
    </source>
</evidence>
<dbReference type="PANTHER" id="PTHR11132">
    <property type="entry name" value="SOLUTE CARRIER FAMILY 35"/>
    <property type="match status" value="1"/>
</dbReference>
<reference evidence="7" key="1">
    <citation type="submission" date="2021-02" db="EMBL/GenBank/DDBJ databases">
        <authorList>
            <person name="Dougan E. K."/>
            <person name="Rhodes N."/>
            <person name="Thang M."/>
            <person name="Chan C."/>
        </authorList>
    </citation>
    <scope>NUCLEOTIDE SEQUENCE</scope>
</reference>
<feature type="transmembrane region" description="Helical" evidence="5">
    <location>
        <begin position="180"/>
        <end position="202"/>
    </location>
</feature>
<organism evidence="7 8">
    <name type="scientific">Polarella glacialis</name>
    <name type="common">Dinoflagellate</name>
    <dbReference type="NCBI Taxonomy" id="89957"/>
    <lineage>
        <taxon>Eukaryota</taxon>
        <taxon>Sar</taxon>
        <taxon>Alveolata</taxon>
        <taxon>Dinophyceae</taxon>
        <taxon>Suessiales</taxon>
        <taxon>Suessiaceae</taxon>
        <taxon>Polarella</taxon>
    </lineage>
</organism>
<feature type="transmembrane region" description="Helical" evidence="5">
    <location>
        <begin position="147"/>
        <end position="168"/>
    </location>
</feature>
<feature type="transmembrane region" description="Helical" evidence="5">
    <location>
        <begin position="244"/>
        <end position="263"/>
    </location>
</feature>
<evidence type="ECO:0000256" key="5">
    <source>
        <dbReference type="SAM" id="Phobius"/>
    </source>
</evidence>
<keyword evidence="2 5" id="KW-0812">Transmembrane</keyword>
<protein>
    <recommendedName>
        <fullName evidence="6">Sugar phosphate transporter domain-containing protein</fullName>
    </recommendedName>
</protein>
<sequence length="268" mass="28349">MRSLADGLRLVHLRAPLAASHPKGAETVDEAGSAVEPLSLGPPGDSCGGRGRLRCRSCILRPHIVKASEPVVSSILNFTFLGEVCPWQVYASLLPIIGGVGLASASDLSFNWLCFGAAMGSNIGSAARAVYSKKVMKGDIGENMDDANVYAVITIMATFLLIPIAFAIEGPTAMLQGFKVALAAGGNKFLTQMMMTGLFYYLYNEIAFLALGKLDAVSHAVANTMKRVVIIITAIFVFRTPVTPLGMAGSCIAILGTLLYSLAKNKFK</sequence>
<dbReference type="SUPFAM" id="SSF103481">
    <property type="entry name" value="Multidrug resistance efflux transporter EmrE"/>
    <property type="match status" value="1"/>
</dbReference>